<dbReference type="GO" id="GO:0006428">
    <property type="term" value="P:isoleucyl-tRNA aminoacylation"/>
    <property type="evidence" value="ECO:0007669"/>
    <property type="project" value="TreeGrafter"/>
</dbReference>
<feature type="domain" description="Aminoacyl-tRNA synthetase class Ia" evidence="8">
    <location>
        <begin position="1"/>
        <end position="85"/>
    </location>
</feature>
<proteinExistence type="inferred from homology"/>
<evidence type="ECO:0000256" key="4">
    <source>
        <dbReference type="ARBA" id="ARBA00022840"/>
    </source>
</evidence>
<dbReference type="InterPro" id="IPR009008">
    <property type="entry name" value="Val/Leu/Ile-tRNA-synth_edit"/>
</dbReference>
<dbReference type="SUPFAM" id="SSF52374">
    <property type="entry name" value="Nucleotidylyl transferase"/>
    <property type="match status" value="1"/>
</dbReference>
<evidence type="ECO:0000259" key="8">
    <source>
        <dbReference type="Pfam" id="PF00133"/>
    </source>
</evidence>
<dbReference type="Pfam" id="PF00133">
    <property type="entry name" value="tRNA-synt_1"/>
    <property type="match status" value="1"/>
</dbReference>
<organism evidence="9 10">
    <name type="scientific">Rothia nasimurium</name>
    <dbReference type="NCBI Taxonomy" id="85336"/>
    <lineage>
        <taxon>Bacteria</taxon>
        <taxon>Bacillati</taxon>
        <taxon>Actinomycetota</taxon>
        <taxon>Actinomycetes</taxon>
        <taxon>Micrococcales</taxon>
        <taxon>Micrococcaceae</taxon>
        <taxon>Rothia</taxon>
    </lineage>
</organism>
<evidence type="ECO:0000256" key="6">
    <source>
        <dbReference type="ARBA" id="ARBA00023146"/>
    </source>
</evidence>
<name>A0A4Y9F2F1_9MICC</name>
<protein>
    <submittedName>
        <fullName evidence="9">Isoleucine--tRNA ligase</fullName>
    </submittedName>
</protein>
<evidence type="ECO:0000256" key="7">
    <source>
        <dbReference type="ARBA" id="ARBA00048359"/>
    </source>
</evidence>
<dbReference type="PANTHER" id="PTHR42765:SF1">
    <property type="entry name" value="ISOLEUCINE--TRNA LIGASE, MITOCHONDRIAL"/>
    <property type="match status" value="1"/>
</dbReference>
<evidence type="ECO:0000256" key="5">
    <source>
        <dbReference type="ARBA" id="ARBA00022917"/>
    </source>
</evidence>
<feature type="non-terminal residue" evidence="9">
    <location>
        <position position="156"/>
    </location>
</feature>
<dbReference type="EMBL" id="SPQC01000108">
    <property type="protein sequence ID" value="TFU18884.1"/>
    <property type="molecule type" value="Genomic_DNA"/>
</dbReference>
<dbReference type="SUPFAM" id="SSF50677">
    <property type="entry name" value="ValRS/IleRS/LeuRS editing domain"/>
    <property type="match status" value="1"/>
</dbReference>
<keyword evidence="6" id="KW-0030">Aminoacyl-tRNA synthetase</keyword>
<comment type="similarity">
    <text evidence="1">Belongs to the class-I aminoacyl-tRNA synthetase family. IleS type 1 subfamily.</text>
</comment>
<dbReference type="InterPro" id="IPR002300">
    <property type="entry name" value="aa-tRNA-synth_Ia"/>
</dbReference>
<dbReference type="GO" id="GO:0004822">
    <property type="term" value="F:isoleucine-tRNA ligase activity"/>
    <property type="evidence" value="ECO:0007669"/>
    <property type="project" value="UniProtKB-EC"/>
</dbReference>
<comment type="catalytic activity">
    <reaction evidence="7">
        <text>tRNA(Ile) + L-isoleucine + ATP = L-isoleucyl-tRNA(Ile) + AMP + diphosphate</text>
        <dbReference type="Rhea" id="RHEA:11060"/>
        <dbReference type="Rhea" id="RHEA-COMP:9666"/>
        <dbReference type="Rhea" id="RHEA-COMP:9695"/>
        <dbReference type="ChEBI" id="CHEBI:30616"/>
        <dbReference type="ChEBI" id="CHEBI:33019"/>
        <dbReference type="ChEBI" id="CHEBI:58045"/>
        <dbReference type="ChEBI" id="CHEBI:78442"/>
        <dbReference type="ChEBI" id="CHEBI:78528"/>
        <dbReference type="ChEBI" id="CHEBI:456215"/>
        <dbReference type="EC" id="6.1.1.5"/>
    </reaction>
</comment>
<dbReference type="InterPro" id="IPR050081">
    <property type="entry name" value="Ile-tRNA_ligase"/>
</dbReference>
<accession>A0A4Y9F2F1</accession>
<keyword evidence="4" id="KW-0067">ATP-binding</keyword>
<evidence type="ECO:0000313" key="10">
    <source>
        <dbReference type="Proteomes" id="UP000297951"/>
    </source>
</evidence>
<evidence type="ECO:0000256" key="2">
    <source>
        <dbReference type="ARBA" id="ARBA00022598"/>
    </source>
</evidence>
<gene>
    <name evidence="9" type="ORF">E4U03_12590</name>
</gene>
<dbReference type="GO" id="GO:0005524">
    <property type="term" value="F:ATP binding"/>
    <property type="evidence" value="ECO:0007669"/>
    <property type="project" value="UniProtKB-KW"/>
</dbReference>
<evidence type="ECO:0000256" key="1">
    <source>
        <dbReference type="ARBA" id="ARBA00006887"/>
    </source>
</evidence>
<evidence type="ECO:0000313" key="9">
    <source>
        <dbReference type="EMBL" id="TFU18884.1"/>
    </source>
</evidence>
<evidence type="ECO:0000256" key="3">
    <source>
        <dbReference type="ARBA" id="ARBA00022741"/>
    </source>
</evidence>
<reference evidence="9 10" key="1">
    <citation type="submission" date="2019-03" db="EMBL/GenBank/DDBJ databases">
        <title>Diversity of the mouse oral microbiome.</title>
        <authorList>
            <person name="Joseph S."/>
            <person name="Aduse-Opoku J."/>
            <person name="Curtis M."/>
            <person name="Wade W."/>
            <person name="Hashim A."/>
        </authorList>
    </citation>
    <scope>NUCLEOTIDE SEQUENCE [LARGE SCALE GENOMIC DNA]</scope>
    <source>
        <strain evidence="10">irhom_31</strain>
    </source>
</reference>
<dbReference type="PANTHER" id="PTHR42765">
    <property type="entry name" value="SOLEUCYL-TRNA SYNTHETASE"/>
    <property type="match status" value="1"/>
</dbReference>
<keyword evidence="2 9" id="KW-0436">Ligase</keyword>
<feature type="non-terminal residue" evidence="9">
    <location>
        <position position="1"/>
    </location>
</feature>
<sequence>LTMKFEFEAAIYRTLCEIAKKGLLCERSKPVFWSWAAKSALAEAEVEYEDKEDYSIFVAFDLDVKACEKLGVSKASAVIWTTTPWTLVANQAIALNPNENYVITKEGLIFASALLESMVAKGLTKGEIQKELNAKEFEKLEAINPLNSRKSILIMG</sequence>
<comment type="caution">
    <text evidence="9">The sequence shown here is derived from an EMBL/GenBank/DDBJ whole genome shotgun (WGS) entry which is preliminary data.</text>
</comment>
<dbReference type="Proteomes" id="UP000297951">
    <property type="component" value="Unassembled WGS sequence"/>
</dbReference>
<dbReference type="GO" id="GO:0002161">
    <property type="term" value="F:aminoacyl-tRNA deacylase activity"/>
    <property type="evidence" value="ECO:0007669"/>
    <property type="project" value="InterPro"/>
</dbReference>
<keyword evidence="3" id="KW-0547">Nucleotide-binding</keyword>
<dbReference type="GO" id="GO:0005829">
    <property type="term" value="C:cytosol"/>
    <property type="evidence" value="ECO:0007669"/>
    <property type="project" value="TreeGrafter"/>
</dbReference>
<dbReference type="AlphaFoldDB" id="A0A4Y9F2F1"/>
<keyword evidence="5" id="KW-0648">Protein biosynthesis</keyword>
<dbReference type="Gene3D" id="3.90.740.10">
    <property type="entry name" value="Valyl/Leucyl/Isoleucyl-tRNA synthetase, editing domain"/>
    <property type="match status" value="1"/>
</dbReference>